<sequence length="211" mass="23892">MASSVALRRVAASGLLARVSNPIRSASIAPAAARSFDTNTQVKSFEDEYDRDVDVDRRSDRNVSRRRDPSFFSDVFDPFSPTRSLSQVLNMMDQFVENPFLSARGVGGGSRRSWDVKEDNDALFLRMDMPGLGKEDVKISVEQNTLIIKGQGEKETEDEESRRRYSSRLDLPPNLYKLGEIKAEMKNGVLKVVVPKVKEEERKDVYQVKIE</sequence>
<dbReference type="Pfam" id="PF00011">
    <property type="entry name" value="HSP20"/>
    <property type="match status" value="1"/>
</dbReference>
<dbReference type="AlphaFoldDB" id="A0A218XNG1"/>
<feature type="domain" description="SHSP" evidence="5">
    <location>
        <begin position="105"/>
        <end position="211"/>
    </location>
</feature>
<protein>
    <submittedName>
        <fullName evidence="9">Small heat shock protein, chloroplastic-like</fullName>
    </submittedName>
</protein>
<evidence type="ECO:0000313" key="6">
    <source>
        <dbReference type="EMBL" id="OWM86444.1"/>
    </source>
</evidence>
<proteinExistence type="inferred from homology"/>
<name>A0A218XNG1_PUNGR</name>
<dbReference type="InterPro" id="IPR008978">
    <property type="entry name" value="HSP20-like_chaperone"/>
</dbReference>
<dbReference type="PANTHER" id="PTHR46991">
    <property type="entry name" value="23.5 KDA HEAT SHOCK PROTEIN, MITOCHONDRIAL"/>
    <property type="match status" value="1"/>
</dbReference>
<evidence type="ECO:0000259" key="5">
    <source>
        <dbReference type="PROSITE" id="PS01031"/>
    </source>
</evidence>
<dbReference type="Gene3D" id="2.60.40.790">
    <property type="match status" value="1"/>
</dbReference>
<evidence type="ECO:0000313" key="9">
    <source>
        <dbReference type="RefSeq" id="XP_031377675.1"/>
    </source>
</evidence>
<dbReference type="PROSITE" id="PS01031">
    <property type="entry name" value="SHSP"/>
    <property type="match status" value="1"/>
</dbReference>
<evidence type="ECO:0000256" key="4">
    <source>
        <dbReference type="RuleBase" id="RU003616"/>
    </source>
</evidence>
<keyword evidence="2" id="KW-0346">Stress response</keyword>
<dbReference type="EMBL" id="MTKT01001084">
    <property type="protein sequence ID" value="OWM86444.1"/>
    <property type="molecule type" value="Genomic_DNA"/>
</dbReference>
<dbReference type="Proteomes" id="UP000515151">
    <property type="component" value="Chromosome 1"/>
</dbReference>
<reference evidence="6" key="2">
    <citation type="submission" date="2017-06" db="EMBL/GenBank/DDBJ databases">
        <title>The pomegranate genome and the genomics of punicalagin biosynthesis.</title>
        <authorList>
            <person name="Xu C."/>
        </authorList>
    </citation>
    <scope>NUCLEOTIDE SEQUENCE [LARGE SCALE GENOMIC DNA]</scope>
    <source>
        <tissue evidence="6">Fresh leaf</tissue>
    </source>
</reference>
<dbReference type="OrthoDB" id="1431247at2759"/>
<keyword evidence="1" id="KW-0809">Transit peptide</keyword>
<reference evidence="7" key="1">
    <citation type="journal article" date="2017" name="Plant J.">
        <title>The pomegranate (Punica granatum L.) genome and the genomics of punicalagin biosynthesis.</title>
        <authorList>
            <person name="Qin G."/>
            <person name="Xu C."/>
            <person name="Ming R."/>
            <person name="Tang H."/>
            <person name="Guyot R."/>
            <person name="Kramer E.M."/>
            <person name="Hu Y."/>
            <person name="Yi X."/>
            <person name="Qi Y."/>
            <person name="Xu X."/>
            <person name="Gao Z."/>
            <person name="Pan H."/>
            <person name="Jian J."/>
            <person name="Tian Y."/>
            <person name="Yue Z."/>
            <person name="Xu Y."/>
        </authorList>
    </citation>
    <scope>NUCLEOTIDE SEQUENCE [LARGE SCALE GENOMIC DNA]</scope>
    <source>
        <strain evidence="7">cv. Dabenzi</strain>
    </source>
</reference>
<dbReference type="CDD" id="cd06464">
    <property type="entry name" value="ACD_sHsps-like"/>
    <property type="match status" value="1"/>
</dbReference>
<evidence type="ECO:0000313" key="8">
    <source>
        <dbReference type="Proteomes" id="UP000515151"/>
    </source>
</evidence>
<dbReference type="RefSeq" id="XP_031377675.1">
    <property type="nucleotide sequence ID" value="XM_031521815.1"/>
</dbReference>
<comment type="similarity">
    <text evidence="3 4">Belongs to the small heat shock protein (HSP20) family.</text>
</comment>
<dbReference type="GeneID" id="116193065"/>
<dbReference type="Proteomes" id="UP000197138">
    <property type="component" value="Unassembled WGS sequence"/>
</dbReference>
<dbReference type="InterPro" id="IPR002068">
    <property type="entry name" value="A-crystallin/Hsp20_dom"/>
</dbReference>
<accession>A0A218XNG1</accession>
<evidence type="ECO:0000256" key="2">
    <source>
        <dbReference type="ARBA" id="ARBA00023016"/>
    </source>
</evidence>
<gene>
    <name evidence="9" type="primary">LOC116193065</name>
    <name evidence="6" type="ORF">CDL15_Pgr021531</name>
</gene>
<evidence type="ECO:0000256" key="3">
    <source>
        <dbReference type="PROSITE-ProRule" id="PRU00285"/>
    </source>
</evidence>
<keyword evidence="8" id="KW-1185">Reference proteome</keyword>
<reference evidence="9" key="4">
    <citation type="submission" date="2025-04" db="UniProtKB">
        <authorList>
            <consortium name="RefSeq"/>
        </authorList>
    </citation>
    <scope>IDENTIFICATION</scope>
    <source>
        <tissue evidence="9">Leaf</tissue>
    </source>
</reference>
<dbReference type="SUPFAM" id="SSF49764">
    <property type="entry name" value="HSP20-like chaperones"/>
    <property type="match status" value="1"/>
</dbReference>
<evidence type="ECO:0000313" key="7">
    <source>
        <dbReference type="Proteomes" id="UP000197138"/>
    </source>
</evidence>
<dbReference type="PANTHER" id="PTHR46991:SF11">
    <property type="entry name" value="SMALL HEAT SHOCK PROTEIN HSPF"/>
    <property type="match status" value="1"/>
</dbReference>
<organism evidence="6 7">
    <name type="scientific">Punica granatum</name>
    <name type="common">Pomegranate</name>
    <dbReference type="NCBI Taxonomy" id="22663"/>
    <lineage>
        <taxon>Eukaryota</taxon>
        <taxon>Viridiplantae</taxon>
        <taxon>Streptophyta</taxon>
        <taxon>Embryophyta</taxon>
        <taxon>Tracheophyta</taxon>
        <taxon>Spermatophyta</taxon>
        <taxon>Magnoliopsida</taxon>
        <taxon>eudicotyledons</taxon>
        <taxon>Gunneridae</taxon>
        <taxon>Pentapetalae</taxon>
        <taxon>rosids</taxon>
        <taxon>malvids</taxon>
        <taxon>Myrtales</taxon>
        <taxon>Lythraceae</taxon>
        <taxon>Punica</taxon>
    </lineage>
</organism>
<reference evidence="8" key="3">
    <citation type="journal article" date="2020" name="Plant Biotechnol. J.">
        <title>The pomegranate (Punica granatum L.) draft genome dissects genetic divergence between soft- and hard-seeded cultivars.</title>
        <authorList>
            <person name="Luo X."/>
            <person name="Li H."/>
            <person name="Wu Z."/>
            <person name="Yao W."/>
            <person name="Zhao P."/>
            <person name="Cao D."/>
            <person name="Yu H."/>
            <person name="Li K."/>
            <person name="Poudel K."/>
            <person name="Zhao D."/>
            <person name="Zhang F."/>
            <person name="Xia X."/>
            <person name="Chen L."/>
            <person name="Wang Q."/>
            <person name="Jing D."/>
            <person name="Cao S."/>
        </authorList>
    </citation>
    <scope>NUCLEOTIDE SEQUENCE [LARGE SCALE GENOMIC DNA]</scope>
</reference>
<dbReference type="InterPro" id="IPR044656">
    <property type="entry name" value="HSP14.7/HSP23.5/HSP23.6-like"/>
</dbReference>
<evidence type="ECO:0000256" key="1">
    <source>
        <dbReference type="ARBA" id="ARBA00022946"/>
    </source>
</evidence>